<accession>A0ABR8D2J7</accession>
<dbReference type="Proteomes" id="UP000661112">
    <property type="component" value="Unassembled WGS sequence"/>
</dbReference>
<evidence type="ECO:0000313" key="1">
    <source>
        <dbReference type="EMBL" id="MBD2501389.1"/>
    </source>
</evidence>
<dbReference type="EMBL" id="JACJSG010000014">
    <property type="protein sequence ID" value="MBD2501389.1"/>
    <property type="molecule type" value="Genomic_DNA"/>
</dbReference>
<protein>
    <submittedName>
        <fullName evidence="1">Uncharacterized protein</fullName>
    </submittedName>
</protein>
<organism evidence="1 2">
    <name type="scientific">Anabaena azotica FACHB-119</name>
    <dbReference type="NCBI Taxonomy" id="947527"/>
    <lineage>
        <taxon>Bacteria</taxon>
        <taxon>Bacillati</taxon>
        <taxon>Cyanobacteriota</taxon>
        <taxon>Cyanophyceae</taxon>
        <taxon>Nostocales</taxon>
        <taxon>Nostocaceae</taxon>
        <taxon>Anabaena</taxon>
        <taxon>Anabaena azotica</taxon>
    </lineage>
</organism>
<keyword evidence="2" id="KW-1185">Reference proteome</keyword>
<name>A0ABR8D2J7_9NOST</name>
<sequence length="61" mass="6804">MVVVALGHRNHNCLKSVPCILFANIWYNYTTHAEINARSGQATVLDSISKMLSKTVAWLLC</sequence>
<proteinExistence type="predicted"/>
<reference evidence="1 2" key="1">
    <citation type="journal article" date="2020" name="ISME J.">
        <title>Comparative genomics reveals insights into cyanobacterial evolution and habitat adaptation.</title>
        <authorList>
            <person name="Chen M.Y."/>
            <person name="Teng W.K."/>
            <person name="Zhao L."/>
            <person name="Hu C.X."/>
            <person name="Zhou Y.K."/>
            <person name="Han B.P."/>
            <person name="Song L.R."/>
            <person name="Shu W.S."/>
        </authorList>
    </citation>
    <scope>NUCLEOTIDE SEQUENCE [LARGE SCALE GENOMIC DNA]</scope>
    <source>
        <strain evidence="1 2">FACHB-119</strain>
    </source>
</reference>
<comment type="caution">
    <text evidence="1">The sequence shown here is derived from an EMBL/GenBank/DDBJ whole genome shotgun (WGS) entry which is preliminary data.</text>
</comment>
<gene>
    <name evidence="1" type="ORF">H6G83_12390</name>
</gene>
<evidence type="ECO:0000313" key="2">
    <source>
        <dbReference type="Proteomes" id="UP000661112"/>
    </source>
</evidence>